<organism evidence="2 3">
    <name type="scientific">Cyprinodon variegatus</name>
    <name type="common">Sheepshead minnow</name>
    <dbReference type="NCBI Taxonomy" id="28743"/>
    <lineage>
        <taxon>Eukaryota</taxon>
        <taxon>Metazoa</taxon>
        <taxon>Chordata</taxon>
        <taxon>Craniata</taxon>
        <taxon>Vertebrata</taxon>
        <taxon>Euteleostomi</taxon>
        <taxon>Actinopterygii</taxon>
        <taxon>Neopterygii</taxon>
        <taxon>Teleostei</taxon>
        <taxon>Neoteleostei</taxon>
        <taxon>Acanthomorphata</taxon>
        <taxon>Ovalentaria</taxon>
        <taxon>Atherinomorphae</taxon>
        <taxon>Cyprinodontiformes</taxon>
        <taxon>Cyprinodontidae</taxon>
        <taxon>Cyprinodon</taxon>
    </lineage>
</organism>
<protein>
    <submittedName>
        <fullName evidence="2">T-complex 11, testis-specific-like 1</fullName>
    </submittedName>
</protein>
<keyword evidence="3" id="KW-1185">Reference proteome</keyword>
<dbReference type="Ensembl" id="ENSCVAT00000033168.1">
    <property type="protein sequence ID" value="ENSCVAP00000019508.1"/>
    <property type="gene ID" value="ENSCVAG00000022931.1"/>
</dbReference>
<evidence type="ECO:0000256" key="1">
    <source>
        <dbReference type="ARBA" id="ARBA00010954"/>
    </source>
</evidence>
<sequence length="444" mass="50463">MVKHKYCSPHHRLPWLLFFLPPLHNKTQNSDLCRVLMAFRSDECNQAVQTQVALEKNRFVSYSGPHSHIDWKKSDLCRSDCHKKIRSRSHMDISQLFILQRLYLFPLQPPIQTLQSFLLSGHGRLHSRIEEVLDLPLIQQQAENGALDIGQLSQFIIEMMGSLCAPCRDEDIKKLKQITDLVPLLKSIFSVLDLMKVDMANFAVKSIKPHLMQQSVEYERNKFQEFLEKQPSKEWPLCKNPFFFLPKDEKKSSSLPFPRGKYSVLKEVERLVLLSSVLLVVYTTTGDAISGLPGLMESLKNTVSVMLTEMHVPSFNMQEALATIGEKLCVELSQCLSQHGFPSLTAERKSTLKGQISAIIHPDNTVRKLMDSRIQSYLLAALESSQHKTPPPLPGGLAPVSRELGELSVRFSRLVNYNKLVFSPFYQKILQNAPTPEEGPSIET</sequence>
<dbReference type="GO" id="GO:0007165">
    <property type="term" value="P:signal transduction"/>
    <property type="evidence" value="ECO:0007669"/>
    <property type="project" value="TreeGrafter"/>
</dbReference>
<reference evidence="2" key="1">
    <citation type="submission" date="2025-08" db="UniProtKB">
        <authorList>
            <consortium name="Ensembl"/>
        </authorList>
    </citation>
    <scope>IDENTIFICATION</scope>
</reference>
<reference evidence="2" key="2">
    <citation type="submission" date="2025-09" db="UniProtKB">
        <authorList>
            <consortium name="Ensembl"/>
        </authorList>
    </citation>
    <scope>IDENTIFICATION</scope>
</reference>
<dbReference type="PANTHER" id="PTHR12832">
    <property type="entry name" value="TESTIS-SPECIFIC PROTEIN PBS13 T-COMPLEX 11"/>
    <property type="match status" value="1"/>
</dbReference>
<name>A0A3Q2DJM9_CYPVA</name>
<dbReference type="GeneTree" id="ENSGT00940000157402"/>
<dbReference type="AlphaFoldDB" id="A0A3Q2DJM9"/>
<dbReference type="InterPro" id="IPR008862">
    <property type="entry name" value="Tcp11"/>
</dbReference>
<comment type="similarity">
    <text evidence="1">Belongs to the TCP11 family.</text>
</comment>
<evidence type="ECO:0000313" key="2">
    <source>
        <dbReference type="Ensembl" id="ENSCVAP00000019508.1"/>
    </source>
</evidence>
<evidence type="ECO:0000313" key="3">
    <source>
        <dbReference type="Proteomes" id="UP000265020"/>
    </source>
</evidence>
<dbReference type="Proteomes" id="UP000265020">
    <property type="component" value="Unassembled WGS sequence"/>
</dbReference>
<dbReference type="Pfam" id="PF05794">
    <property type="entry name" value="Tcp11"/>
    <property type="match status" value="2"/>
</dbReference>
<dbReference type="PANTHER" id="PTHR12832:SF15">
    <property type="entry name" value="T-COMPLEX PROTEIN 11-LIKE PROTEIN 1"/>
    <property type="match status" value="1"/>
</dbReference>
<proteinExistence type="inferred from homology"/>
<accession>A0A3Q2DJM9</accession>